<reference evidence="2 3" key="1">
    <citation type="submission" date="2021-03" db="EMBL/GenBank/DDBJ databases">
        <title>Sequencing the genomes of 1000 actinobacteria strains.</title>
        <authorList>
            <person name="Klenk H.-P."/>
        </authorList>
    </citation>
    <scope>NUCLEOTIDE SEQUENCE [LARGE SCALE GENOMIC DNA]</scope>
    <source>
        <strain evidence="2 3">DSM 12544</strain>
    </source>
</reference>
<dbReference type="Gene3D" id="3.40.50.1820">
    <property type="entry name" value="alpha/beta hydrolase"/>
    <property type="match status" value="1"/>
</dbReference>
<evidence type="ECO:0000259" key="1">
    <source>
        <dbReference type="Pfam" id="PF00561"/>
    </source>
</evidence>
<gene>
    <name evidence="2" type="ORF">JOF45_000880</name>
</gene>
<proteinExistence type="predicted"/>
<dbReference type="InterPro" id="IPR029058">
    <property type="entry name" value="AB_hydrolase_fold"/>
</dbReference>
<evidence type="ECO:0000313" key="2">
    <source>
        <dbReference type="EMBL" id="MBP2317861.1"/>
    </source>
</evidence>
<dbReference type="Proteomes" id="UP001519331">
    <property type="component" value="Unassembled WGS sequence"/>
</dbReference>
<dbReference type="SUPFAM" id="SSF53474">
    <property type="entry name" value="alpha/beta-Hydrolases"/>
    <property type="match status" value="1"/>
</dbReference>
<dbReference type="PANTHER" id="PTHR43798">
    <property type="entry name" value="MONOACYLGLYCEROL LIPASE"/>
    <property type="match status" value="1"/>
</dbReference>
<comment type="caution">
    <text evidence="2">The sequence shown here is derived from an EMBL/GenBank/DDBJ whole genome shotgun (WGS) entry which is preliminary data.</text>
</comment>
<dbReference type="InterPro" id="IPR000073">
    <property type="entry name" value="AB_hydrolase_1"/>
</dbReference>
<dbReference type="Pfam" id="PF00561">
    <property type="entry name" value="Abhydrolase_1"/>
    <property type="match status" value="1"/>
</dbReference>
<sequence>MGTLRYPAPESCRTALGLTVHTWPAARQAGSGASPGGDPAPVLLIHGFASNTLYNWVKTGWLDPLADRGSAADAGDLGSAQSSGRTVISVDLPGHGASQDVDPAEIRSADILDDLHEIITATAQAPVALHGYSMGSRLAWQFAHDYSQDVVSLVMGGSPVSDEVYRVDAEQARAWAAGGPEPEDEATRRYVTVAASLPDQHLRHVVELRLSLAQDRYAPQEAVPSVPTLVVAGAQDPIAAGADQLAQWVRSAGAPAQYVEIPGRNHVNVLTSRDYKQAVLDFL</sequence>
<keyword evidence="3" id="KW-1185">Reference proteome</keyword>
<dbReference type="InterPro" id="IPR050266">
    <property type="entry name" value="AB_hydrolase_sf"/>
</dbReference>
<dbReference type="EMBL" id="JAGINX010000001">
    <property type="protein sequence ID" value="MBP2317861.1"/>
    <property type="molecule type" value="Genomic_DNA"/>
</dbReference>
<evidence type="ECO:0000313" key="3">
    <source>
        <dbReference type="Proteomes" id="UP001519331"/>
    </source>
</evidence>
<accession>A0ABS4T3J2</accession>
<organism evidence="2 3">
    <name type="scientific">Nesterenkonia lacusekhoensis</name>
    <dbReference type="NCBI Taxonomy" id="150832"/>
    <lineage>
        <taxon>Bacteria</taxon>
        <taxon>Bacillati</taxon>
        <taxon>Actinomycetota</taxon>
        <taxon>Actinomycetes</taxon>
        <taxon>Micrococcales</taxon>
        <taxon>Micrococcaceae</taxon>
        <taxon>Nesterenkonia</taxon>
    </lineage>
</organism>
<name>A0ABS4T3J2_9MICC</name>
<dbReference type="PANTHER" id="PTHR43798:SF33">
    <property type="entry name" value="HYDROLASE, PUTATIVE (AFU_ORTHOLOGUE AFUA_2G14860)-RELATED"/>
    <property type="match status" value="1"/>
</dbReference>
<feature type="domain" description="AB hydrolase-1" evidence="1">
    <location>
        <begin position="41"/>
        <end position="166"/>
    </location>
</feature>
<dbReference type="RefSeq" id="WP_210048151.1">
    <property type="nucleotide sequence ID" value="NZ_JAGINX010000001.1"/>
</dbReference>
<protein>
    <submittedName>
        <fullName evidence="2">Pimeloyl-ACP methyl ester carboxylesterase</fullName>
    </submittedName>
</protein>